<comment type="caution">
    <text evidence="1">The sequence shown here is derived from an EMBL/GenBank/DDBJ whole genome shotgun (WGS) entry which is preliminary data.</text>
</comment>
<protein>
    <submittedName>
        <fullName evidence="1">Uncharacterized protein</fullName>
    </submittedName>
</protein>
<keyword evidence="2" id="KW-1185">Reference proteome</keyword>
<accession>A0A1X2GF76</accession>
<evidence type="ECO:0000313" key="2">
    <source>
        <dbReference type="Proteomes" id="UP000242146"/>
    </source>
</evidence>
<organism evidence="1 2">
    <name type="scientific">Hesseltinella vesiculosa</name>
    <dbReference type="NCBI Taxonomy" id="101127"/>
    <lineage>
        <taxon>Eukaryota</taxon>
        <taxon>Fungi</taxon>
        <taxon>Fungi incertae sedis</taxon>
        <taxon>Mucoromycota</taxon>
        <taxon>Mucoromycotina</taxon>
        <taxon>Mucoromycetes</taxon>
        <taxon>Mucorales</taxon>
        <taxon>Cunninghamellaceae</taxon>
        <taxon>Hesseltinella</taxon>
    </lineage>
</organism>
<sequence>MLLIKPEQHDSLAVECFGEVVLEHIHRSLVNHYVDSAIDVTTDTVPLMQSTLKTLQRGSVTRQQALDNVLKAILDRDMDDNDRVILDIFTNCIKNLPKRPLLNTISELELCATYIDPVLRPIFHDPDNKRIFRWFDHKTLDHERTGSSRRPDSIVCLVEQSMVTATNGFGEVKVKGSKKQDLAVDLTRLGIFAKDALDIHDLDCCICFQAFGGHLTFYLATLHADGAYVFFEVGKFEVPFSLEDVPGLIANVDAILEVRHVYKKWCNKKAAASHPANHDFSRPTLRSPHFDELVHYHPPSSRTPHYTF</sequence>
<dbReference type="AlphaFoldDB" id="A0A1X2GF76"/>
<dbReference type="EMBL" id="MCGT01000018">
    <property type="protein sequence ID" value="ORX52395.1"/>
    <property type="molecule type" value="Genomic_DNA"/>
</dbReference>
<name>A0A1X2GF76_9FUNG</name>
<dbReference type="OrthoDB" id="2290051at2759"/>
<dbReference type="Proteomes" id="UP000242146">
    <property type="component" value="Unassembled WGS sequence"/>
</dbReference>
<gene>
    <name evidence="1" type="ORF">DM01DRAFT_1061351</name>
</gene>
<proteinExistence type="predicted"/>
<evidence type="ECO:0000313" key="1">
    <source>
        <dbReference type="EMBL" id="ORX52395.1"/>
    </source>
</evidence>
<reference evidence="1 2" key="1">
    <citation type="submission" date="2016-07" db="EMBL/GenBank/DDBJ databases">
        <title>Pervasive Adenine N6-methylation of Active Genes in Fungi.</title>
        <authorList>
            <consortium name="DOE Joint Genome Institute"/>
            <person name="Mondo S.J."/>
            <person name="Dannebaum R.O."/>
            <person name="Kuo R.C."/>
            <person name="Labutti K."/>
            <person name="Haridas S."/>
            <person name="Kuo A."/>
            <person name="Salamov A."/>
            <person name="Ahrendt S.R."/>
            <person name="Lipzen A."/>
            <person name="Sullivan W."/>
            <person name="Andreopoulos W.B."/>
            <person name="Clum A."/>
            <person name="Lindquist E."/>
            <person name="Daum C."/>
            <person name="Ramamoorthy G.K."/>
            <person name="Gryganskyi A."/>
            <person name="Culley D."/>
            <person name="Magnuson J.K."/>
            <person name="James T.Y."/>
            <person name="O'Malley M.A."/>
            <person name="Stajich J.E."/>
            <person name="Spatafora J.W."/>
            <person name="Visel A."/>
            <person name="Grigoriev I.V."/>
        </authorList>
    </citation>
    <scope>NUCLEOTIDE SEQUENCE [LARGE SCALE GENOMIC DNA]</scope>
    <source>
        <strain evidence="1 2">NRRL 3301</strain>
    </source>
</reference>